<keyword evidence="4 6" id="KW-1133">Transmembrane helix</keyword>
<feature type="transmembrane region" description="Helical" evidence="6">
    <location>
        <begin position="268"/>
        <end position="287"/>
    </location>
</feature>
<keyword evidence="9" id="KW-1185">Reference proteome</keyword>
<feature type="transmembrane region" description="Helical" evidence="6">
    <location>
        <begin position="118"/>
        <end position="137"/>
    </location>
</feature>
<dbReference type="RefSeq" id="WP_023052597.1">
    <property type="nucleotide sequence ID" value="NZ_AWXA01000004.1"/>
</dbReference>
<dbReference type="GO" id="GO:0016020">
    <property type="term" value="C:membrane"/>
    <property type="evidence" value="ECO:0007669"/>
    <property type="project" value="UniProtKB-SubCell"/>
</dbReference>
<protein>
    <submittedName>
        <fullName evidence="8">EamA-like transporter family protein</fullName>
    </submittedName>
</protein>
<evidence type="ECO:0000313" key="9">
    <source>
        <dbReference type="Proteomes" id="UP000017090"/>
    </source>
</evidence>
<dbReference type="EMBL" id="AWXA01000004">
    <property type="protein sequence ID" value="ERT62423.1"/>
    <property type="molecule type" value="Genomic_DNA"/>
</dbReference>
<gene>
    <name evidence="8" type="ORF">HMPREF1250_1234</name>
</gene>
<feature type="transmembrane region" description="Helical" evidence="6">
    <location>
        <begin position="208"/>
        <end position="233"/>
    </location>
</feature>
<dbReference type="OrthoDB" id="67135at2"/>
<dbReference type="Proteomes" id="UP000017090">
    <property type="component" value="Unassembled WGS sequence"/>
</dbReference>
<evidence type="ECO:0000256" key="4">
    <source>
        <dbReference type="ARBA" id="ARBA00022989"/>
    </source>
</evidence>
<accession>U7UVC3</accession>
<dbReference type="STRING" id="1111454.HMPREF1250_1234"/>
<feature type="transmembrane region" description="Helical" evidence="6">
    <location>
        <begin position="7"/>
        <end position="26"/>
    </location>
</feature>
<evidence type="ECO:0000313" key="8">
    <source>
        <dbReference type="EMBL" id="ERT62423.1"/>
    </source>
</evidence>
<comment type="similarity">
    <text evidence="2">Belongs to the EamA transporter family.</text>
</comment>
<dbReference type="InterPro" id="IPR050638">
    <property type="entry name" value="AA-Vitamin_Transporters"/>
</dbReference>
<reference evidence="8 9" key="1">
    <citation type="submission" date="2013-09" db="EMBL/GenBank/DDBJ databases">
        <authorList>
            <person name="Durkin A.S."/>
            <person name="Haft D.R."/>
            <person name="McCorrison J."/>
            <person name="Torralba M."/>
            <person name="Gillis M."/>
            <person name="Haft D.H."/>
            <person name="Methe B."/>
            <person name="Sutton G."/>
            <person name="Nelson K.E."/>
        </authorList>
    </citation>
    <scope>NUCLEOTIDE SEQUENCE [LARGE SCALE GENOMIC DNA]</scope>
    <source>
        <strain evidence="8 9">BV3C16-1</strain>
    </source>
</reference>
<proteinExistence type="inferred from homology"/>
<dbReference type="PANTHER" id="PTHR32322">
    <property type="entry name" value="INNER MEMBRANE TRANSPORTER"/>
    <property type="match status" value="1"/>
</dbReference>
<dbReference type="PANTHER" id="PTHR32322:SF2">
    <property type="entry name" value="EAMA DOMAIN-CONTAINING PROTEIN"/>
    <property type="match status" value="1"/>
</dbReference>
<organism evidence="8 9">
    <name type="scientific">Megasphaera vaginalis</name>
    <name type="common">ex Srinivasan et al. 2021</name>
    <dbReference type="NCBI Taxonomy" id="1111454"/>
    <lineage>
        <taxon>Bacteria</taxon>
        <taxon>Bacillati</taxon>
        <taxon>Bacillota</taxon>
        <taxon>Negativicutes</taxon>
        <taxon>Veillonellales</taxon>
        <taxon>Veillonellaceae</taxon>
        <taxon>Megasphaera</taxon>
    </lineage>
</organism>
<evidence type="ECO:0000256" key="3">
    <source>
        <dbReference type="ARBA" id="ARBA00022692"/>
    </source>
</evidence>
<dbReference type="PATRIC" id="fig|1111454.3.peg.59"/>
<comment type="subcellular location">
    <subcellularLocation>
        <location evidence="1">Membrane</location>
        <topology evidence="1">Multi-pass membrane protein</topology>
    </subcellularLocation>
</comment>
<dbReference type="InterPro" id="IPR000620">
    <property type="entry name" value="EamA_dom"/>
</dbReference>
<feature type="transmembrane region" description="Helical" evidence="6">
    <location>
        <begin position="32"/>
        <end position="50"/>
    </location>
</feature>
<evidence type="ECO:0000256" key="1">
    <source>
        <dbReference type="ARBA" id="ARBA00004141"/>
    </source>
</evidence>
<comment type="caution">
    <text evidence="8">The sequence shown here is derived from an EMBL/GenBank/DDBJ whole genome shotgun (WGS) entry which is preliminary data.</text>
</comment>
<feature type="domain" description="EamA" evidence="7">
    <location>
        <begin position="10"/>
        <end position="131"/>
    </location>
</feature>
<dbReference type="eggNOG" id="COG0697">
    <property type="taxonomic scope" value="Bacteria"/>
</dbReference>
<evidence type="ECO:0000256" key="6">
    <source>
        <dbReference type="SAM" id="Phobius"/>
    </source>
</evidence>
<dbReference type="Pfam" id="PF00892">
    <property type="entry name" value="EamA"/>
    <property type="match status" value="2"/>
</dbReference>
<evidence type="ECO:0000256" key="2">
    <source>
        <dbReference type="ARBA" id="ARBA00007362"/>
    </source>
</evidence>
<evidence type="ECO:0000256" key="5">
    <source>
        <dbReference type="ARBA" id="ARBA00023136"/>
    </source>
</evidence>
<feature type="transmembrane region" description="Helical" evidence="6">
    <location>
        <begin position="143"/>
        <end position="160"/>
    </location>
</feature>
<feature type="domain" description="EamA" evidence="7">
    <location>
        <begin position="141"/>
        <end position="287"/>
    </location>
</feature>
<evidence type="ECO:0000259" key="7">
    <source>
        <dbReference type="Pfam" id="PF00892"/>
    </source>
</evidence>
<dbReference type="InterPro" id="IPR037185">
    <property type="entry name" value="EmrE-like"/>
</dbReference>
<keyword evidence="3 6" id="KW-0812">Transmembrane</keyword>
<feature type="transmembrane region" description="Helical" evidence="6">
    <location>
        <begin position="181"/>
        <end position="202"/>
    </location>
</feature>
<feature type="transmembrane region" description="Helical" evidence="6">
    <location>
        <begin position="245"/>
        <end position="262"/>
    </location>
</feature>
<name>U7UVC3_9FIRM</name>
<feature type="transmembrane region" description="Helical" evidence="6">
    <location>
        <begin position="62"/>
        <end position="82"/>
    </location>
</feature>
<dbReference type="AlphaFoldDB" id="U7UVC3"/>
<dbReference type="SUPFAM" id="SSF103481">
    <property type="entry name" value="Multidrug resistance efflux transporter EmrE"/>
    <property type="match status" value="2"/>
</dbReference>
<dbReference type="Gene3D" id="1.10.3730.20">
    <property type="match status" value="1"/>
</dbReference>
<sequence>MLKILSVIYMLWGFNWVVMKEANLFFSPTMFVALRFAGGAIALLATAAWLKLPLPPRPYWKWIAVTGILQIAVNNLAIQIGVVALGAGLAAVLNYSMPVWVAIMAHFILNERLTVRKLGGIAVSMAGLLILMKVDVIGSTNGILITLGGAVAWAAASILMKIQGRVITENQRNGRRAACHIIQYTAWQMVVGSLSLFAYMAISPPPPAVWTPLAAACLLYNCLFASALAFFLWNHLLTLIEASTASTAVLGVPVVGVLGGVICFGEPLTPQIAIGMVMILAGIVTIVRAPATK</sequence>
<keyword evidence="5 6" id="KW-0472">Membrane</keyword>